<dbReference type="AlphaFoldDB" id="A0A5D0UJ75"/>
<proteinExistence type="predicted"/>
<reference evidence="1 2" key="1">
    <citation type="submission" date="2019-08" db="EMBL/GenBank/DDBJ databases">
        <title>Actinomadura sp. nov. CYP1-5 isolated from mountain soil.</title>
        <authorList>
            <person name="Songsumanus A."/>
            <person name="Kuncharoen N."/>
            <person name="Kudo T."/>
            <person name="Yuki M."/>
            <person name="Igarashi Y."/>
            <person name="Tanasupawat S."/>
        </authorList>
    </citation>
    <scope>NUCLEOTIDE SEQUENCE [LARGE SCALE GENOMIC DNA]</scope>
    <source>
        <strain evidence="1 2">GKU157</strain>
    </source>
</reference>
<organism evidence="1 2">
    <name type="scientific">Actinomadura syzygii</name>
    <dbReference type="NCBI Taxonomy" id="1427538"/>
    <lineage>
        <taxon>Bacteria</taxon>
        <taxon>Bacillati</taxon>
        <taxon>Actinomycetota</taxon>
        <taxon>Actinomycetes</taxon>
        <taxon>Streptosporangiales</taxon>
        <taxon>Thermomonosporaceae</taxon>
        <taxon>Actinomadura</taxon>
    </lineage>
</organism>
<evidence type="ECO:0008006" key="3">
    <source>
        <dbReference type="Google" id="ProtNLM"/>
    </source>
</evidence>
<evidence type="ECO:0000313" key="1">
    <source>
        <dbReference type="EMBL" id="TYC17692.1"/>
    </source>
</evidence>
<protein>
    <recommendedName>
        <fullName evidence="3">WD40 repeat domain-containing protein</fullName>
    </recommendedName>
</protein>
<dbReference type="OrthoDB" id="3450751at2"/>
<comment type="caution">
    <text evidence="1">The sequence shown here is derived from an EMBL/GenBank/DDBJ whole genome shotgun (WGS) entry which is preliminary data.</text>
</comment>
<gene>
    <name evidence="1" type="ORF">FXF65_06860</name>
</gene>
<accession>A0A5D0UJ75</accession>
<keyword evidence="2" id="KW-1185">Reference proteome</keyword>
<dbReference type="EMBL" id="VSFF01000002">
    <property type="protein sequence ID" value="TYC17692.1"/>
    <property type="molecule type" value="Genomic_DNA"/>
</dbReference>
<dbReference type="Proteomes" id="UP000322634">
    <property type="component" value="Unassembled WGS sequence"/>
</dbReference>
<sequence>MTERRRAKGRAERRVERWAAASTRRGPWGARAARLLLAAATRDARALAEIARIARTPDHRHREQAKAMIALCWARTRDAALRAVVLETGAVATGRPSRLETLALLGRLGEWTPSDTEWAPGLLTDPDPDVRRHAEDTCRDATGPHLAALWEVGAGPGTRLRAVLLANAAPPPGPALDALWNEWLTSPAHDVFDALVRWRRPAADEQVMPTSVIVLESDAGVLRRSPYRAALLDALERRGHPVREIAAAKIRELDDRPLVEQVCERALTEPDLAELCAEHRLAPADPVGRALFYLLTGQPEQHRALDPDGGLLSLAYTSASDDQRARARQAMLTEGDLDLVRVIVGEDRRERIPTMTAEEIRYVAEQLAARRAWDDLWMLVLDVPIATGAVLFRLFEGWTPRDDDGRRLFALFRAADLAAVRDGLRPEDDGTWRAVRQARLRFRHHVDGVSFAPDGPFLAVAGRPRVAGVFDLRTARLAERYDWFDAPVGSVLHVGNGAVIAGERWAGQSAACRVLRCADGDVRPLHEGAASITSLALVGADGGFAGGTRDGEVLLGSADGRVRVRHVSEFGLGRRQWPRQITAHRASGRLALLGRSVHLVHPGGESAVSAHPGRAVRFAEFIDAYTVVCADPHGWATLLRVEDGHRVPSRQAQIQGCTGLGVLPHLSEPVITDRSGDLHFLSGTTLDHIDTRHGPGGGRPTGLTVSPSGEFLAAGHGDGNVDLYDLRLREVPGIARRPLAELVPRHLGPVGAALSAPAVRGRDRAVLELLQACLEYRFRFDVELGGAVQLAAGVHDISL</sequence>
<dbReference type="Gene3D" id="2.130.10.10">
    <property type="entry name" value="YVTN repeat-like/Quinoprotein amine dehydrogenase"/>
    <property type="match status" value="2"/>
</dbReference>
<dbReference type="RefSeq" id="WP_148348833.1">
    <property type="nucleotide sequence ID" value="NZ_JBHSBF010000003.1"/>
</dbReference>
<evidence type="ECO:0000313" key="2">
    <source>
        <dbReference type="Proteomes" id="UP000322634"/>
    </source>
</evidence>
<name>A0A5D0UJ75_9ACTN</name>
<dbReference type="SUPFAM" id="SSF63829">
    <property type="entry name" value="Calcium-dependent phosphotriesterase"/>
    <property type="match status" value="1"/>
</dbReference>
<dbReference type="InterPro" id="IPR015943">
    <property type="entry name" value="WD40/YVTN_repeat-like_dom_sf"/>
</dbReference>